<evidence type="ECO:0000259" key="1">
    <source>
        <dbReference type="Pfam" id="PF12697"/>
    </source>
</evidence>
<dbReference type="InterPro" id="IPR050266">
    <property type="entry name" value="AB_hydrolase_sf"/>
</dbReference>
<dbReference type="EMBL" id="LJZR01000003">
    <property type="protein sequence ID" value="KPQ37108.1"/>
    <property type="molecule type" value="Genomic_DNA"/>
</dbReference>
<dbReference type="AlphaFoldDB" id="A0A0P7Z291"/>
<evidence type="ECO:0000313" key="3">
    <source>
        <dbReference type="Proteomes" id="UP000050465"/>
    </source>
</evidence>
<comment type="caution">
    <text evidence="2">The sequence shown here is derived from an EMBL/GenBank/DDBJ whole genome shotgun (WGS) entry which is preliminary data.</text>
</comment>
<dbReference type="Gene3D" id="3.40.50.1820">
    <property type="entry name" value="alpha/beta hydrolase"/>
    <property type="match status" value="1"/>
</dbReference>
<reference evidence="2 3" key="1">
    <citation type="submission" date="2015-09" db="EMBL/GenBank/DDBJ databases">
        <title>Identification and resolution of microdiversity through metagenomic sequencing of parallel consortia.</title>
        <authorList>
            <person name="Nelson W.C."/>
            <person name="Romine M.F."/>
            <person name="Lindemann S.R."/>
        </authorList>
    </citation>
    <scope>NUCLEOTIDE SEQUENCE [LARGE SCALE GENOMIC DNA]</scope>
    <source>
        <strain evidence="2">Ana</strain>
    </source>
</reference>
<evidence type="ECO:0000313" key="2">
    <source>
        <dbReference type="EMBL" id="KPQ37108.1"/>
    </source>
</evidence>
<accession>A0A0P7Z291</accession>
<sequence>MQEYVNQKPEALWLSVSPYLKGFDQRLLSHLTGTALVRRWEYYQTVDEPCCVEDVVESLHEYITNRAAEQAANSGEDRPIHLLGHGVSGTLALLYARRYPQHVASLTLLSVSSQPAVNWPAHYYALRQLLPCSRQMILTHMARLLFGDRPTRFATALAQLLERELDSSLTFHSLARRTEIVAGGVEVPLLVCSGEADFIANQRPTSWQAWQKAGDRVWICPNGNHFFHFHHPNATATAIAAYWQQLNLTQKSASLHPILAPHSRL</sequence>
<protein>
    <submittedName>
        <fullName evidence="2">Putative hydrolases or acyltransferases (Alpha/beta hydrolase superfamily)</fullName>
    </submittedName>
</protein>
<dbReference type="PATRIC" id="fig|1666911.3.peg.3669"/>
<feature type="domain" description="AB hydrolase-1" evidence="1">
    <location>
        <begin position="60"/>
        <end position="236"/>
    </location>
</feature>
<keyword evidence="2" id="KW-0808">Transferase</keyword>
<dbReference type="PANTHER" id="PTHR43798">
    <property type="entry name" value="MONOACYLGLYCEROL LIPASE"/>
    <property type="match status" value="1"/>
</dbReference>
<dbReference type="InterPro" id="IPR029058">
    <property type="entry name" value="AB_hydrolase_fold"/>
</dbReference>
<proteinExistence type="predicted"/>
<gene>
    <name evidence="2" type="ORF">HLUCCA11_04080</name>
</gene>
<keyword evidence="2" id="KW-0378">Hydrolase</keyword>
<dbReference type="InterPro" id="IPR000073">
    <property type="entry name" value="AB_hydrolase_1"/>
</dbReference>
<dbReference type="GO" id="GO:0016787">
    <property type="term" value="F:hydrolase activity"/>
    <property type="evidence" value="ECO:0007669"/>
    <property type="project" value="UniProtKB-KW"/>
</dbReference>
<dbReference type="GO" id="GO:0016020">
    <property type="term" value="C:membrane"/>
    <property type="evidence" value="ECO:0007669"/>
    <property type="project" value="TreeGrafter"/>
</dbReference>
<dbReference type="Proteomes" id="UP000050465">
    <property type="component" value="Unassembled WGS sequence"/>
</dbReference>
<dbReference type="Pfam" id="PF12697">
    <property type="entry name" value="Abhydrolase_6"/>
    <property type="match status" value="1"/>
</dbReference>
<keyword evidence="2" id="KW-0012">Acyltransferase</keyword>
<dbReference type="STRING" id="1666911.HLUCCA11_04080"/>
<name>A0A0P7Z291_9CYAN</name>
<dbReference type="PANTHER" id="PTHR43798:SF33">
    <property type="entry name" value="HYDROLASE, PUTATIVE (AFU_ORTHOLOGUE AFUA_2G14860)-RELATED"/>
    <property type="match status" value="1"/>
</dbReference>
<organism evidence="2 3">
    <name type="scientific">Phormidesmis priestleyi Ana</name>
    <dbReference type="NCBI Taxonomy" id="1666911"/>
    <lineage>
        <taxon>Bacteria</taxon>
        <taxon>Bacillati</taxon>
        <taxon>Cyanobacteriota</taxon>
        <taxon>Cyanophyceae</taxon>
        <taxon>Leptolyngbyales</taxon>
        <taxon>Leptolyngbyaceae</taxon>
        <taxon>Phormidesmis</taxon>
    </lineage>
</organism>
<dbReference type="GO" id="GO:0016746">
    <property type="term" value="F:acyltransferase activity"/>
    <property type="evidence" value="ECO:0007669"/>
    <property type="project" value="UniProtKB-KW"/>
</dbReference>
<dbReference type="SUPFAM" id="SSF53474">
    <property type="entry name" value="alpha/beta-Hydrolases"/>
    <property type="match status" value="1"/>
</dbReference>